<evidence type="ECO:0000256" key="1">
    <source>
        <dbReference type="ARBA" id="ARBA00001917"/>
    </source>
</evidence>
<dbReference type="PROSITE" id="PS01136">
    <property type="entry name" value="UPF0034"/>
    <property type="match status" value="1"/>
</dbReference>
<keyword evidence="9" id="KW-0547">Nucleotide-binding</keyword>
<evidence type="ECO:0000256" key="3">
    <source>
        <dbReference type="ARBA" id="ARBA00022643"/>
    </source>
</evidence>
<dbReference type="Proteomes" id="UP000221015">
    <property type="component" value="Unassembled WGS sequence"/>
</dbReference>
<evidence type="ECO:0000313" key="11">
    <source>
        <dbReference type="EMBL" id="PLK29724.1"/>
    </source>
</evidence>
<feature type="binding site" evidence="9">
    <location>
        <begin position="221"/>
        <end position="222"/>
    </location>
    <ligand>
        <name>FMN</name>
        <dbReference type="ChEBI" id="CHEBI:58210"/>
    </ligand>
</feature>
<organism evidence="11 12">
    <name type="scientific">Faecalibacterium prausnitzii</name>
    <dbReference type="NCBI Taxonomy" id="853"/>
    <lineage>
        <taxon>Bacteria</taxon>
        <taxon>Bacillati</taxon>
        <taxon>Bacillota</taxon>
        <taxon>Clostridia</taxon>
        <taxon>Eubacteriales</taxon>
        <taxon>Oscillospiraceae</taxon>
        <taxon>Faecalibacterium</taxon>
    </lineage>
</organism>
<dbReference type="InterPro" id="IPR013785">
    <property type="entry name" value="Aldolase_TIM"/>
</dbReference>
<keyword evidence="6 7" id="KW-0560">Oxidoreductase</keyword>
<feature type="binding site" evidence="9">
    <location>
        <position position="67"/>
    </location>
    <ligand>
        <name>FMN</name>
        <dbReference type="ChEBI" id="CHEBI:58210"/>
    </ligand>
</feature>
<comment type="cofactor">
    <cofactor evidence="1 7 9">
        <name>FMN</name>
        <dbReference type="ChEBI" id="CHEBI:58210"/>
    </cofactor>
</comment>
<dbReference type="EMBL" id="NMTS02000032">
    <property type="protein sequence ID" value="PLK29724.1"/>
    <property type="molecule type" value="Genomic_DNA"/>
</dbReference>
<dbReference type="InterPro" id="IPR001269">
    <property type="entry name" value="DUS_fam"/>
</dbReference>
<feature type="domain" description="DUS-like FMN-binding" evidence="10">
    <location>
        <begin position="5"/>
        <end position="295"/>
    </location>
</feature>
<keyword evidence="4 7" id="KW-0819">tRNA processing</keyword>
<dbReference type="GO" id="GO:0003723">
    <property type="term" value="F:RNA binding"/>
    <property type="evidence" value="ECO:0007669"/>
    <property type="project" value="TreeGrafter"/>
</dbReference>
<dbReference type="GO" id="GO:0050660">
    <property type="term" value="F:flavin adenine dinucleotide binding"/>
    <property type="evidence" value="ECO:0007669"/>
    <property type="project" value="InterPro"/>
</dbReference>
<keyword evidence="2 7" id="KW-0285">Flavoprotein</keyword>
<evidence type="ECO:0000313" key="12">
    <source>
        <dbReference type="Proteomes" id="UP000221015"/>
    </source>
</evidence>
<sequence>MNYYAAPMEGLTDRVWRQAHQKWFGPAGNADRYYAPFISPPENRVLIKKKMAELAPAANPGAPVIPQLLAKDGELAAWMIGELRGLGYTEVNLNLGCPSGTVTAKGKGSGMLRDPVKLDAFLAAVFANAEGPISVKTRLGVEKPEEFAAILDIYNRYPICELTIHPRVMRQLYRGQADRAAFAASLPGCRMPVCYNGDVTTAADLHTLEAQYPQLSGIMVGRGLIADPALFREARDGAPAAREELRGYLDDLYHGYSELFGSAGCAVSRMKGHWFYLIHKFEGAEKLEKQLRKAREPWEYEVVVNQIFTLPFRP</sequence>
<dbReference type="PANTHER" id="PTHR45846">
    <property type="entry name" value="TRNA-DIHYDROURIDINE(47) SYNTHASE [NAD(P)(+)]-LIKE"/>
    <property type="match status" value="1"/>
</dbReference>
<protein>
    <recommendedName>
        <fullName evidence="7">tRNA-dihydrouridine synthase</fullName>
        <ecNumber evidence="7">1.3.1.-</ecNumber>
    </recommendedName>
</protein>
<evidence type="ECO:0000256" key="8">
    <source>
        <dbReference type="PIRSR" id="PIRSR006621-1"/>
    </source>
</evidence>
<dbReference type="AlphaFoldDB" id="A0A2J4JPF1"/>
<dbReference type="Pfam" id="PF01207">
    <property type="entry name" value="Dus"/>
    <property type="match status" value="1"/>
</dbReference>
<dbReference type="CDD" id="cd02801">
    <property type="entry name" value="DUS_like_FMN"/>
    <property type="match status" value="1"/>
</dbReference>
<gene>
    <name evidence="11" type="ORF">CGS50_007070</name>
</gene>
<feature type="binding site" evidence="9">
    <location>
        <position position="165"/>
    </location>
    <ligand>
        <name>FMN</name>
        <dbReference type="ChEBI" id="CHEBI:58210"/>
    </ligand>
</feature>
<dbReference type="InterPro" id="IPR018517">
    <property type="entry name" value="tRNA_hU_synthase_CS"/>
</dbReference>
<evidence type="ECO:0000256" key="4">
    <source>
        <dbReference type="ARBA" id="ARBA00022694"/>
    </source>
</evidence>
<name>A0A2J4JPF1_9FIRM</name>
<dbReference type="Gene3D" id="3.20.20.70">
    <property type="entry name" value="Aldolase class I"/>
    <property type="match status" value="1"/>
</dbReference>
<dbReference type="EC" id="1.3.1.-" evidence="7"/>
<evidence type="ECO:0000259" key="10">
    <source>
        <dbReference type="Pfam" id="PF01207"/>
    </source>
</evidence>
<accession>A0A2J4JPF1</accession>
<feature type="active site" description="Proton donor" evidence="8">
    <location>
        <position position="97"/>
    </location>
</feature>
<dbReference type="RefSeq" id="WP_097781294.1">
    <property type="nucleotide sequence ID" value="NZ_NMTS02000032.1"/>
</dbReference>
<evidence type="ECO:0000256" key="5">
    <source>
        <dbReference type="ARBA" id="ARBA00022857"/>
    </source>
</evidence>
<evidence type="ECO:0000256" key="6">
    <source>
        <dbReference type="ARBA" id="ARBA00023002"/>
    </source>
</evidence>
<dbReference type="PIRSF" id="PIRSF006621">
    <property type="entry name" value="Dus"/>
    <property type="match status" value="1"/>
</dbReference>
<dbReference type="GO" id="GO:0017150">
    <property type="term" value="F:tRNA dihydrouridine synthase activity"/>
    <property type="evidence" value="ECO:0007669"/>
    <property type="project" value="InterPro"/>
</dbReference>
<feature type="binding site" evidence="9">
    <location>
        <position position="136"/>
    </location>
    <ligand>
        <name>FMN</name>
        <dbReference type="ChEBI" id="CHEBI:58210"/>
    </ligand>
</feature>
<keyword evidence="5" id="KW-0521">NADP</keyword>
<reference evidence="11 12" key="1">
    <citation type="journal article" date="2017" name="Front. Microbiol.">
        <title>New Insights into the Diversity of the Genus Faecalibacterium.</title>
        <authorList>
            <person name="Benevides L."/>
            <person name="Burman S."/>
            <person name="Martin R."/>
            <person name="Robert V."/>
            <person name="Thomas M."/>
            <person name="Miquel S."/>
            <person name="Chain F."/>
            <person name="Sokol H."/>
            <person name="Bermudez-Humaran L.G."/>
            <person name="Morrison M."/>
            <person name="Langella P."/>
            <person name="Azevedo V.A."/>
            <person name="Chatel J.M."/>
            <person name="Soares S."/>
        </authorList>
    </citation>
    <scope>NUCLEOTIDE SEQUENCE [LARGE SCALE GENOMIC DNA]</scope>
    <source>
        <strain evidence="11 12">CNCM I 4542</strain>
    </source>
</reference>
<proteinExistence type="inferred from homology"/>
<keyword evidence="3 7" id="KW-0288">FMN</keyword>
<evidence type="ECO:0000256" key="2">
    <source>
        <dbReference type="ARBA" id="ARBA00022630"/>
    </source>
</evidence>
<comment type="function">
    <text evidence="7">Catalyzes the synthesis of 5,6-dihydrouridine (D), a modified base found in the D-loop of most tRNAs, via the reduction of the C5-C6 double bond in target uridines.</text>
</comment>
<evidence type="ECO:0000256" key="7">
    <source>
        <dbReference type="PIRNR" id="PIRNR006621"/>
    </source>
</evidence>
<dbReference type="PANTHER" id="PTHR45846:SF1">
    <property type="entry name" value="TRNA-DIHYDROURIDINE(47) SYNTHASE [NAD(P)(+)]-LIKE"/>
    <property type="match status" value="1"/>
</dbReference>
<dbReference type="SUPFAM" id="SSF51395">
    <property type="entry name" value="FMN-linked oxidoreductases"/>
    <property type="match status" value="1"/>
</dbReference>
<evidence type="ECO:0000256" key="9">
    <source>
        <dbReference type="PIRSR" id="PIRSR006621-2"/>
    </source>
</evidence>
<dbReference type="InterPro" id="IPR035587">
    <property type="entry name" value="DUS-like_FMN-bd"/>
</dbReference>
<comment type="caution">
    <text evidence="11">The sequence shown here is derived from an EMBL/GenBank/DDBJ whole genome shotgun (WGS) entry which is preliminary data.</text>
</comment>
<comment type="similarity">
    <text evidence="7">Belongs to the dus family.</text>
</comment>